<dbReference type="PIRSF" id="PIRSF016661">
    <property type="entry name" value="BioY"/>
    <property type="match status" value="1"/>
</dbReference>
<evidence type="ECO:0000313" key="4">
    <source>
        <dbReference type="EMBL" id="CRL37925.1"/>
    </source>
</evidence>
<comment type="similarity">
    <text evidence="1 2">Belongs to the BioY family.</text>
</comment>
<gene>
    <name evidence="5" type="primary">bioY2</name>
    <name evidence="5" type="ORF">ERS852420_00653</name>
    <name evidence="6" type="ORF">GMD30_14160</name>
    <name evidence="4" type="ORF">M72_05271</name>
</gene>
<dbReference type="Pfam" id="PF02632">
    <property type="entry name" value="BioY"/>
    <property type="match status" value="1"/>
</dbReference>
<dbReference type="InterPro" id="IPR003784">
    <property type="entry name" value="BioY"/>
</dbReference>
<reference evidence="6 9" key="3">
    <citation type="journal article" date="2019" name="Nat. Med.">
        <title>A library of human gut bacterial isolates paired with longitudinal multiomics data enables mechanistic microbiome research.</title>
        <authorList>
            <person name="Poyet M."/>
            <person name="Groussin M."/>
            <person name="Gibbons S.M."/>
            <person name="Avila-Pacheco J."/>
            <person name="Jiang X."/>
            <person name="Kearney S.M."/>
            <person name="Perrotta A.R."/>
            <person name="Berdy B."/>
            <person name="Zhao S."/>
            <person name="Lieberman T.D."/>
            <person name="Swanson P.K."/>
            <person name="Smith M."/>
            <person name="Roesemann S."/>
            <person name="Alexander J.E."/>
            <person name="Rich S.A."/>
            <person name="Livny J."/>
            <person name="Vlamakis H."/>
            <person name="Clish C."/>
            <person name="Bullock K."/>
            <person name="Deik A."/>
            <person name="Scott J."/>
            <person name="Pierce K.A."/>
            <person name="Xavier R.J."/>
            <person name="Alm E.J."/>
        </authorList>
    </citation>
    <scope>NUCLEOTIDE SEQUENCE [LARGE SCALE GENOMIC DNA]</scope>
    <source>
        <strain evidence="6 9">BIOML-A1</strain>
    </source>
</reference>
<protein>
    <recommendedName>
        <fullName evidence="2">Biotin transporter</fullName>
    </recommendedName>
</protein>
<dbReference type="PANTHER" id="PTHR34295:SF1">
    <property type="entry name" value="BIOTIN TRANSPORTER BIOY"/>
    <property type="match status" value="1"/>
</dbReference>
<dbReference type="EMBL" id="WNAL01000036">
    <property type="protein sequence ID" value="MTR82798.1"/>
    <property type="molecule type" value="Genomic_DNA"/>
</dbReference>
<dbReference type="GO" id="GO:0015225">
    <property type="term" value="F:biotin transmembrane transporter activity"/>
    <property type="evidence" value="ECO:0007669"/>
    <property type="project" value="UniProtKB-UniRule"/>
</dbReference>
<name>A0A0M6WP48_9FIRM</name>
<keyword evidence="2 3" id="KW-0472">Membrane</keyword>
<keyword evidence="7" id="KW-1185">Reference proteome</keyword>
<feature type="transmembrane region" description="Helical" evidence="3">
    <location>
        <begin position="94"/>
        <end position="111"/>
    </location>
</feature>
<feature type="transmembrane region" description="Helical" evidence="3">
    <location>
        <begin position="40"/>
        <end position="56"/>
    </location>
</feature>
<proteinExistence type="inferred from homology"/>
<accession>A0A0M6WP48</accession>
<evidence type="ECO:0000256" key="3">
    <source>
        <dbReference type="SAM" id="Phobius"/>
    </source>
</evidence>
<dbReference type="AlphaFoldDB" id="A0A0M6WP48"/>
<evidence type="ECO:0000313" key="9">
    <source>
        <dbReference type="Proteomes" id="UP000446657"/>
    </source>
</evidence>
<dbReference type="Proteomes" id="UP000446657">
    <property type="component" value="Unassembled WGS sequence"/>
</dbReference>
<dbReference type="RefSeq" id="WP_055067795.1">
    <property type="nucleotide sequence ID" value="NZ_CP173697.1"/>
</dbReference>
<dbReference type="STRING" id="301302.ERS852420_00653"/>
<keyword evidence="2" id="KW-0813">Transport</keyword>
<keyword evidence="3" id="KW-1133">Transmembrane helix</keyword>
<evidence type="ECO:0000313" key="8">
    <source>
        <dbReference type="Proteomes" id="UP000095495"/>
    </source>
</evidence>
<dbReference type="GO" id="GO:0005886">
    <property type="term" value="C:plasma membrane"/>
    <property type="evidence" value="ECO:0007669"/>
    <property type="project" value="UniProtKB-SubCell"/>
</dbReference>
<keyword evidence="2" id="KW-1003">Cell membrane</keyword>
<sequence length="187" mass="19920">MNDTVSATPKKMSVKTIAVIGVLTAVTCILAPLSIPIGDVPISLTNLVIYFGLYILGTRRETVSYIVYLLIGLVGVPVFSGFTAGPAKMFGPTGGYLIGFIPMAVIAGIFIEKSGRKLVLGMIGMILGTAVCYIFGTVWFVLVMKTSVQAALTMCVYPFIVFDIIKMVLAAWIGPQIHGRLVQAGLL</sequence>
<organism evidence="4 7">
    <name type="scientific">Roseburia faecis</name>
    <dbReference type="NCBI Taxonomy" id="301302"/>
    <lineage>
        <taxon>Bacteria</taxon>
        <taxon>Bacillati</taxon>
        <taxon>Bacillota</taxon>
        <taxon>Clostridia</taxon>
        <taxon>Lachnospirales</taxon>
        <taxon>Lachnospiraceae</taxon>
        <taxon>Roseburia</taxon>
    </lineage>
</organism>
<dbReference type="EMBL" id="CVRR01000019">
    <property type="protein sequence ID" value="CRL37925.1"/>
    <property type="molecule type" value="Genomic_DNA"/>
</dbReference>
<feature type="transmembrane region" description="Helical" evidence="3">
    <location>
        <begin position="63"/>
        <end position="82"/>
    </location>
</feature>
<comment type="subcellular location">
    <subcellularLocation>
        <location evidence="2">Cell membrane</location>
        <topology evidence="2">Multi-pass membrane protein</topology>
    </subcellularLocation>
</comment>
<evidence type="ECO:0000313" key="7">
    <source>
        <dbReference type="Proteomes" id="UP000049979"/>
    </source>
</evidence>
<dbReference type="Gene3D" id="1.10.1760.20">
    <property type="match status" value="1"/>
</dbReference>
<dbReference type="Proteomes" id="UP000049979">
    <property type="component" value="Unassembled WGS sequence"/>
</dbReference>
<feature type="transmembrane region" description="Helical" evidence="3">
    <location>
        <begin position="118"/>
        <end position="142"/>
    </location>
</feature>
<evidence type="ECO:0000256" key="2">
    <source>
        <dbReference type="PIRNR" id="PIRNR016661"/>
    </source>
</evidence>
<evidence type="ECO:0000256" key="1">
    <source>
        <dbReference type="ARBA" id="ARBA00010692"/>
    </source>
</evidence>
<evidence type="ECO:0000313" key="5">
    <source>
        <dbReference type="EMBL" id="CUM78330.1"/>
    </source>
</evidence>
<feature type="transmembrane region" description="Helical" evidence="3">
    <location>
        <begin position="12"/>
        <end position="34"/>
    </location>
</feature>
<dbReference type="EMBL" id="CYXV01000002">
    <property type="protein sequence ID" value="CUM78330.1"/>
    <property type="molecule type" value="Genomic_DNA"/>
</dbReference>
<evidence type="ECO:0000313" key="6">
    <source>
        <dbReference type="EMBL" id="MTR82798.1"/>
    </source>
</evidence>
<keyword evidence="3" id="KW-0812">Transmembrane</keyword>
<reference evidence="7" key="2">
    <citation type="submission" date="2015-05" db="EMBL/GenBank/DDBJ databases">
        <authorList>
            <consortium name="Pathogen Informatics"/>
        </authorList>
    </citation>
    <scope>NUCLEOTIDE SEQUENCE [LARGE SCALE GENOMIC DNA]</scope>
    <source>
        <strain evidence="5 8">2789STDY5608863</strain>
        <strain evidence="7">M72</strain>
    </source>
</reference>
<dbReference type="PANTHER" id="PTHR34295">
    <property type="entry name" value="BIOTIN TRANSPORTER BIOY"/>
    <property type="match status" value="1"/>
</dbReference>
<feature type="transmembrane region" description="Helical" evidence="3">
    <location>
        <begin position="148"/>
        <end position="173"/>
    </location>
</feature>
<dbReference type="OrthoDB" id="9803495at2"/>
<dbReference type="GeneID" id="99746125"/>
<reference evidence="4" key="1">
    <citation type="submission" date="2015-05" db="EMBL/GenBank/DDBJ databases">
        <authorList>
            <person name="Wang D.B."/>
            <person name="Wang M."/>
        </authorList>
    </citation>
    <scope>NUCLEOTIDE SEQUENCE [LARGE SCALE GENOMIC DNA]</scope>
    <source>
        <strain evidence="4">M72</strain>
    </source>
</reference>
<dbReference type="Proteomes" id="UP000095495">
    <property type="component" value="Unassembled WGS sequence"/>
</dbReference>